<gene>
    <name evidence="1" type="primary">orf04202</name>
    <name evidence="1" type="ORF">Q903MT_gene4179</name>
</gene>
<name>A0A6B9XVY4_PICSI</name>
<protein>
    <submittedName>
        <fullName evidence="1">Uncharacterized protein</fullName>
    </submittedName>
</protein>
<proteinExistence type="predicted"/>
<reference evidence="1" key="1">
    <citation type="submission" date="2019-03" db="EMBL/GenBank/DDBJ databases">
        <title>Largest Complete Mitochondrial Genome of a Gymnosperm, Sitka Spruce (Picea sitchensis), Indicates Complex Physical Structure.</title>
        <authorList>
            <person name="Jackman S.D."/>
            <person name="Coombe L."/>
            <person name="Warren R."/>
            <person name="Kirk H."/>
            <person name="Trinh E."/>
            <person name="McLeod T."/>
            <person name="Pleasance S."/>
            <person name="Pandoh P."/>
            <person name="Zhao Y."/>
            <person name="Coope R."/>
            <person name="Bousquet J."/>
            <person name="Bohlmann J.C."/>
            <person name="Jones S.J.M."/>
            <person name="Birol I."/>
        </authorList>
    </citation>
    <scope>NUCLEOTIDE SEQUENCE</scope>
    <source>
        <strain evidence="1">Q903</strain>
    </source>
</reference>
<sequence length="74" mass="7976">MGSSREFILPEPGLALLPRASNKSLTQMGNEERKGGLVTSPRDGKFDSDNLAYSGVVTPPIPLKCGSTYTDKDY</sequence>
<dbReference type="EMBL" id="MK697699">
    <property type="protein sequence ID" value="QHR90156.1"/>
    <property type="molecule type" value="Genomic_DNA"/>
</dbReference>
<keyword evidence="1" id="KW-0496">Mitochondrion</keyword>
<accession>A0A6B9XVY4</accession>
<organism evidence="1">
    <name type="scientific">Picea sitchensis</name>
    <name type="common">Sitka spruce</name>
    <name type="synonym">Pinus sitchensis</name>
    <dbReference type="NCBI Taxonomy" id="3332"/>
    <lineage>
        <taxon>Eukaryota</taxon>
        <taxon>Viridiplantae</taxon>
        <taxon>Streptophyta</taxon>
        <taxon>Embryophyta</taxon>
        <taxon>Tracheophyta</taxon>
        <taxon>Spermatophyta</taxon>
        <taxon>Pinopsida</taxon>
        <taxon>Pinidae</taxon>
        <taxon>Conifers I</taxon>
        <taxon>Pinales</taxon>
        <taxon>Pinaceae</taxon>
        <taxon>Picea</taxon>
    </lineage>
</organism>
<evidence type="ECO:0000313" key="1">
    <source>
        <dbReference type="EMBL" id="QHR90156.1"/>
    </source>
</evidence>
<geneLocation type="mitochondrion" evidence="1"/>
<dbReference type="AlphaFoldDB" id="A0A6B9XVY4"/>